<protein>
    <submittedName>
        <fullName evidence="2">Tetratricopeptide repeat-containing protein</fullName>
    </submittedName>
</protein>
<dbReference type="SMART" id="SM00028">
    <property type="entry name" value="TPR"/>
    <property type="match status" value="1"/>
</dbReference>
<dbReference type="Proteomes" id="UP000464374">
    <property type="component" value="Chromosome"/>
</dbReference>
<dbReference type="SUPFAM" id="SSF81901">
    <property type="entry name" value="HCP-like"/>
    <property type="match status" value="1"/>
</dbReference>
<reference evidence="2 3" key="1">
    <citation type="submission" date="2020-01" db="EMBL/GenBank/DDBJ databases">
        <title>Complete genome sequence of a human oral phylogroup 1 Treponema sp. strain ATCC 700766, originally isolated from periodontitis dental plaque.</title>
        <authorList>
            <person name="Chan Y."/>
            <person name="Huo Y.-B."/>
            <person name="Yu X.-L."/>
            <person name="Zeng H."/>
            <person name="Leung W.-K."/>
            <person name="Watt R.M."/>
        </authorList>
    </citation>
    <scope>NUCLEOTIDE SEQUENCE [LARGE SCALE GENOMIC DNA]</scope>
    <source>
        <strain evidence="2 3">OMZ 804</strain>
    </source>
</reference>
<dbReference type="InterPro" id="IPR019734">
    <property type="entry name" value="TPR_rpt"/>
</dbReference>
<organism evidence="2 3">
    <name type="scientific">Treponema vincentii</name>
    <dbReference type="NCBI Taxonomy" id="69710"/>
    <lineage>
        <taxon>Bacteria</taxon>
        <taxon>Pseudomonadati</taxon>
        <taxon>Spirochaetota</taxon>
        <taxon>Spirochaetia</taxon>
        <taxon>Spirochaetales</taxon>
        <taxon>Treponemataceae</taxon>
        <taxon>Treponema</taxon>
    </lineage>
</organism>
<dbReference type="InterPro" id="IPR011990">
    <property type="entry name" value="TPR-like_helical_dom_sf"/>
</dbReference>
<dbReference type="PROSITE" id="PS51257">
    <property type="entry name" value="PROKAR_LIPOPROTEIN"/>
    <property type="match status" value="1"/>
</dbReference>
<dbReference type="EMBL" id="CP048020">
    <property type="protein sequence ID" value="QHX44500.1"/>
    <property type="molecule type" value="Genomic_DNA"/>
</dbReference>
<dbReference type="RefSeq" id="WP_162664767.1">
    <property type="nucleotide sequence ID" value="NZ_CP048020.1"/>
</dbReference>
<evidence type="ECO:0000256" key="1">
    <source>
        <dbReference type="PROSITE-ProRule" id="PRU00339"/>
    </source>
</evidence>
<dbReference type="Gene3D" id="1.25.40.10">
    <property type="entry name" value="Tetratricopeptide repeat domain"/>
    <property type="match status" value="1"/>
</dbReference>
<accession>A0A6P1Y5I2</accession>
<dbReference type="KEGG" id="trz:GWP43_06095"/>
<dbReference type="PROSITE" id="PS50005">
    <property type="entry name" value="TPR"/>
    <property type="match status" value="1"/>
</dbReference>
<evidence type="ECO:0000313" key="2">
    <source>
        <dbReference type="EMBL" id="QHX44500.1"/>
    </source>
</evidence>
<proteinExistence type="predicted"/>
<name>A0A6P1Y5I2_9SPIR</name>
<dbReference type="Pfam" id="PF13174">
    <property type="entry name" value="TPR_6"/>
    <property type="match status" value="1"/>
</dbReference>
<dbReference type="AlphaFoldDB" id="A0A6P1Y5I2"/>
<gene>
    <name evidence="2" type="ORF">GWP43_06095</name>
</gene>
<sequence length="355" mass="41772">MPPVVRFKKSLFGCFILYICALLCSCSHNRFDYLYTGLREHRKEQKTLVELLEKEQKPQIRFALIDKIASHLQTEHKIKSLTVFLQSVIDEEPDNPYNAYFLLRLAAAYREFQEDTIAAYYFEYIVQNYSDMVVNGQSIHLLCLKNLIELVGTARKSIVYYSRLLTDFYNEFDPAQAYFMLAQAYEKQGEWRLAIQAYTQFLNLHRFDVIIPGIPDSYGYARKIVDYSTSTKSWTFNTLDDLVKTIKTAIRSRDYATLERCRSKVNFFAMSWKQELSDTQQQPDTNLKDFMYGSAISIASELDPSSTPYEAYLRTSGWNQYVRTWYLYFRKINFPADPTIHGRWEWAGIYYGEKV</sequence>
<evidence type="ECO:0000313" key="3">
    <source>
        <dbReference type="Proteomes" id="UP000464374"/>
    </source>
</evidence>
<keyword evidence="1" id="KW-0802">TPR repeat</keyword>
<feature type="repeat" description="TPR" evidence="1">
    <location>
        <begin position="175"/>
        <end position="208"/>
    </location>
</feature>